<evidence type="ECO:0000313" key="5">
    <source>
        <dbReference type="EMBL" id="MBW0126305.1"/>
    </source>
</evidence>
<organism evidence="5 6">
    <name type="scientific">Pseudonocardia oceani</name>
    <dbReference type="NCBI Taxonomy" id="2792013"/>
    <lineage>
        <taxon>Bacteria</taxon>
        <taxon>Bacillati</taxon>
        <taxon>Actinomycetota</taxon>
        <taxon>Actinomycetes</taxon>
        <taxon>Pseudonocardiales</taxon>
        <taxon>Pseudonocardiaceae</taxon>
        <taxon>Pseudonocardia</taxon>
    </lineage>
</organism>
<name>A0ABS6U270_9PSEU</name>
<keyword evidence="2" id="KW-0274">FAD</keyword>
<dbReference type="EMBL" id="JADQDF010000001">
    <property type="protein sequence ID" value="MBW0126305.1"/>
    <property type="molecule type" value="Genomic_DNA"/>
</dbReference>
<dbReference type="RefSeq" id="WP_218594999.1">
    <property type="nucleotide sequence ID" value="NZ_JADQDF010000001.1"/>
</dbReference>
<keyword evidence="1" id="KW-0285">Flavoprotein</keyword>
<proteinExistence type="predicted"/>
<feature type="domain" description="Acyl-CoA dehydrogenase/oxidase C-terminal" evidence="4">
    <location>
        <begin position="229"/>
        <end position="363"/>
    </location>
</feature>
<evidence type="ECO:0000259" key="4">
    <source>
        <dbReference type="Pfam" id="PF00441"/>
    </source>
</evidence>
<evidence type="ECO:0000256" key="2">
    <source>
        <dbReference type="ARBA" id="ARBA00022827"/>
    </source>
</evidence>
<dbReference type="PANTHER" id="PTHR43884:SF20">
    <property type="entry name" value="ACYL-COA DEHYDROGENASE FADE28"/>
    <property type="match status" value="1"/>
</dbReference>
<keyword evidence="6" id="KW-1185">Reference proteome</keyword>
<protein>
    <recommendedName>
        <fullName evidence="4">Acyl-CoA dehydrogenase/oxidase C-terminal domain-containing protein</fullName>
    </recommendedName>
</protein>
<comment type="caution">
    <text evidence="5">The sequence shown here is derived from an EMBL/GenBank/DDBJ whole genome shotgun (WGS) entry which is preliminary data.</text>
</comment>
<evidence type="ECO:0000313" key="6">
    <source>
        <dbReference type="Proteomes" id="UP000694300"/>
    </source>
</evidence>
<evidence type="ECO:0000256" key="3">
    <source>
        <dbReference type="ARBA" id="ARBA00023002"/>
    </source>
</evidence>
<accession>A0ABS6U270</accession>
<dbReference type="Proteomes" id="UP000694300">
    <property type="component" value="Unassembled WGS sequence"/>
</dbReference>
<reference evidence="5 6" key="1">
    <citation type="submission" date="2020-11" db="EMBL/GenBank/DDBJ databases">
        <title>Pseudonocardia abyssalis sp. nov. and Pseudonocardia oceani sp. nov., description and phylogenomic analysis of two novel actinomycetes isolated from the deep Southern Ocean.</title>
        <authorList>
            <person name="Parra J."/>
        </authorList>
    </citation>
    <scope>NUCLEOTIDE SEQUENCE [LARGE SCALE GENOMIC DNA]</scope>
    <source>
        <strain evidence="6">KRD185</strain>
    </source>
</reference>
<evidence type="ECO:0000256" key="1">
    <source>
        <dbReference type="ARBA" id="ARBA00022630"/>
    </source>
</evidence>
<dbReference type="Pfam" id="PF00441">
    <property type="entry name" value="Acyl-CoA_dh_1"/>
    <property type="match status" value="1"/>
</dbReference>
<keyword evidence="3" id="KW-0560">Oxidoreductase</keyword>
<dbReference type="PANTHER" id="PTHR43884">
    <property type="entry name" value="ACYL-COA DEHYDROGENASE"/>
    <property type="match status" value="1"/>
</dbReference>
<sequence length="378" mass="39153">MEPAVVLDELDIPAAARWAAADTGLDGLRRRLGAAMARPEGFAAELWETDSRWRSDLDTWREVCAIGGAALGRRDRFADLGAIAEEAGRAAAGVPVVGSGLAGWALEGAPAEAELARLRSGVPGALLWDGPEEPVALRIDRAGRVSGSVAFVLDGAAAEIMVAVALGPDGGPVVCRIDEPGRVVRERRAVADPTRDLATLTLDAVPATGLATGDPARALLRGLETAAAALLALDAVGSGQAVLDLAVSYAAQREQFGRVIGSYQAVAHHCADVFLLVANARSLARAAAWAVCRDDSGAALAAAEAKAGATENAVEAGRRAIQVHGGIGMTWARPTHVHHKRAWVDRAALGSARHQRARIVDALTAAPAGRAPMYRTAF</sequence>
<dbReference type="InterPro" id="IPR009075">
    <property type="entry name" value="AcylCo_DH/oxidase_C"/>
</dbReference>
<gene>
    <name evidence="5" type="ORF">I4I82_01165</name>
</gene>